<dbReference type="PANTHER" id="PTHR35446">
    <property type="entry name" value="SI:CH211-175M2.5"/>
    <property type="match status" value="1"/>
</dbReference>
<evidence type="ECO:0000313" key="3">
    <source>
        <dbReference type="Proteomes" id="UP000269265"/>
    </source>
</evidence>
<protein>
    <submittedName>
        <fullName evidence="2">Carboxymuconolactone decarboxylase family protein</fullName>
    </submittedName>
</protein>
<dbReference type="GO" id="GO:0051920">
    <property type="term" value="F:peroxiredoxin activity"/>
    <property type="evidence" value="ECO:0007669"/>
    <property type="project" value="InterPro"/>
</dbReference>
<reference evidence="2 3" key="1">
    <citation type="submission" date="2018-12" db="EMBL/GenBank/DDBJ databases">
        <title>The whole draft genome of Aquabacterium sp. SJQ9.</title>
        <authorList>
            <person name="Sun L."/>
            <person name="Gao X."/>
            <person name="Chen W."/>
            <person name="Huang K."/>
        </authorList>
    </citation>
    <scope>NUCLEOTIDE SEQUENCE [LARGE SCALE GENOMIC DNA]</scope>
    <source>
        <strain evidence="2 3">SJQ9</strain>
    </source>
</reference>
<dbReference type="OrthoDB" id="9801997at2"/>
<accession>A0A3R8T8G0</accession>
<keyword evidence="3" id="KW-1185">Reference proteome</keyword>
<dbReference type="InterPro" id="IPR004675">
    <property type="entry name" value="AhpD_core"/>
</dbReference>
<evidence type="ECO:0000313" key="2">
    <source>
        <dbReference type="EMBL" id="RRS00949.1"/>
    </source>
</evidence>
<dbReference type="Proteomes" id="UP000269265">
    <property type="component" value="Unassembled WGS sequence"/>
</dbReference>
<dbReference type="SUPFAM" id="SSF69118">
    <property type="entry name" value="AhpD-like"/>
    <property type="match status" value="1"/>
</dbReference>
<sequence>MTRLTLHTVESAPADSRPLMDKAIANNGFLPNLIAVLSSAPVALETYLTVSGINARASLSLAEREVVQITAARLHGCDFCVAGHTAVALKKAEMDTPVVCSLQLGSATGDARLDALADFTRAVVATRGAVSDAELAAFRAAGFTEGQALEVLLGVSLATLCNFANNLAGTPINPQLEAYRPGALQAA</sequence>
<dbReference type="InterPro" id="IPR003779">
    <property type="entry name" value="CMD-like"/>
</dbReference>
<evidence type="ECO:0000259" key="1">
    <source>
        <dbReference type="Pfam" id="PF02627"/>
    </source>
</evidence>
<dbReference type="PANTHER" id="PTHR35446:SF3">
    <property type="entry name" value="CMD DOMAIN-CONTAINING PROTEIN"/>
    <property type="match status" value="1"/>
</dbReference>
<dbReference type="InterPro" id="IPR029032">
    <property type="entry name" value="AhpD-like"/>
</dbReference>
<comment type="caution">
    <text evidence="2">The sequence shown here is derived from an EMBL/GenBank/DDBJ whole genome shotgun (WGS) entry which is preliminary data.</text>
</comment>
<dbReference type="Pfam" id="PF02627">
    <property type="entry name" value="CMD"/>
    <property type="match status" value="1"/>
</dbReference>
<proteinExistence type="predicted"/>
<dbReference type="Gene3D" id="1.20.1290.10">
    <property type="entry name" value="AhpD-like"/>
    <property type="match status" value="1"/>
</dbReference>
<dbReference type="AlphaFoldDB" id="A0A3R8T8G0"/>
<feature type="domain" description="Carboxymuconolactone decarboxylase-like" evidence="1">
    <location>
        <begin position="53"/>
        <end position="99"/>
    </location>
</feature>
<dbReference type="RefSeq" id="WP_125245505.1">
    <property type="nucleotide sequence ID" value="NZ_RSED01000032.1"/>
</dbReference>
<dbReference type="EMBL" id="RSED01000032">
    <property type="protein sequence ID" value="RRS00949.1"/>
    <property type="molecule type" value="Genomic_DNA"/>
</dbReference>
<organism evidence="2 3">
    <name type="scientific">Aquabacterium soli</name>
    <dbReference type="NCBI Taxonomy" id="2493092"/>
    <lineage>
        <taxon>Bacteria</taxon>
        <taxon>Pseudomonadati</taxon>
        <taxon>Pseudomonadota</taxon>
        <taxon>Betaproteobacteria</taxon>
        <taxon>Burkholderiales</taxon>
        <taxon>Aquabacterium</taxon>
    </lineage>
</organism>
<gene>
    <name evidence="2" type="ORF">EIP75_22805</name>
</gene>
<name>A0A3R8T8G0_9BURK</name>
<dbReference type="NCBIfam" id="TIGR00778">
    <property type="entry name" value="ahpD_dom"/>
    <property type="match status" value="1"/>
</dbReference>